<feature type="compositionally biased region" description="Gly residues" evidence="1">
    <location>
        <begin position="573"/>
        <end position="596"/>
    </location>
</feature>
<dbReference type="AlphaFoldDB" id="E0I9Q9"/>
<dbReference type="Pfam" id="PF14262">
    <property type="entry name" value="Cthe_2159"/>
    <property type="match status" value="1"/>
</dbReference>
<dbReference type="OrthoDB" id="9812829at2"/>
<feature type="region of interest" description="Disordered" evidence="1">
    <location>
        <begin position="567"/>
        <end position="602"/>
    </location>
</feature>
<feature type="chain" id="PRO_5038805192" description="Dockerin type 1" evidence="2">
    <location>
        <begin position="24"/>
        <end position="602"/>
    </location>
</feature>
<gene>
    <name evidence="3" type="ORF">PaecuDRAFT_2396</name>
</gene>
<dbReference type="InterPro" id="IPR025584">
    <property type="entry name" value="Cthe_2159"/>
</dbReference>
<keyword evidence="4" id="KW-1185">Reference proteome</keyword>
<feature type="signal peptide" evidence="2">
    <location>
        <begin position="1"/>
        <end position="23"/>
    </location>
</feature>
<dbReference type="STRING" id="717606.PaecuDRAFT_2396"/>
<evidence type="ECO:0000313" key="3">
    <source>
        <dbReference type="EMBL" id="EFM11143.1"/>
    </source>
</evidence>
<dbReference type="PROSITE" id="PS51257">
    <property type="entry name" value="PROKAR_LIPOPROTEIN"/>
    <property type="match status" value="1"/>
</dbReference>
<sequence length="602" mass="59730">MKKPWSVTPKLSVLLLCAALLTACGDKSGTASTTGATAAASTAQASSSASGEQLATIDLTQEVQYEADDAYTDWAASNPTIIKLNGTSASVEGAGAAAKDSTITITAAGTYAVSGKLNDGQIVVDVPDKGVVRLVLNGAEIHNSSSSAIYVKEAGKTVISLQEGTENRVSDGAAYANAAEGATAAAGATDADASAAEQSDEPNAAIYSKDDLTINGTGRLTVEGNYNNGIASKDKLKVTGGTIAIDAVDDGVMGRDLVAVQAGEFTIKAGGHGIQTTNDEAGSEGIINLAGGTFAIESGEDALHSSGGIRMTDGDVRINAGDDGVHAEIAIAIEGGTIDIAKSNEGIEAPTVGIAGGKIGLVASDDGVNVAGGVDGSANEGGPGGGNQAGVASARKLTISGGYLTVDSQGDGLDANGSIEMTGGTVIVNGPTENNNGSLDYDGTFTMTGGFLIAAGSSGMVQAASEGSTQPGILMTYPQAQQAGTLVHLADSEGNAVLTFAPSKSYQAVFISAPNLKQNESYTLYSGGASTGTEIDGLYEGGEYEGGTKVVAFETSSLVTWLNESGVTEARSGMGGPGGGRGQGGGGDRMPPGGGDRPQQAQ</sequence>
<keyword evidence="2" id="KW-0732">Signal</keyword>
<accession>E0I9Q9</accession>
<evidence type="ECO:0008006" key="5">
    <source>
        <dbReference type="Google" id="ProtNLM"/>
    </source>
</evidence>
<dbReference type="Proteomes" id="UP000005387">
    <property type="component" value="Unassembled WGS sequence"/>
</dbReference>
<evidence type="ECO:0000313" key="4">
    <source>
        <dbReference type="Proteomes" id="UP000005387"/>
    </source>
</evidence>
<dbReference type="eggNOG" id="ENOG502Z8AD">
    <property type="taxonomic scope" value="Bacteria"/>
</dbReference>
<evidence type="ECO:0000256" key="2">
    <source>
        <dbReference type="SAM" id="SignalP"/>
    </source>
</evidence>
<name>E0I9Q9_9BACL</name>
<proteinExistence type="predicted"/>
<organism evidence="3 4">
    <name type="scientific">Paenibacillus curdlanolyticus YK9</name>
    <dbReference type="NCBI Taxonomy" id="717606"/>
    <lineage>
        <taxon>Bacteria</taxon>
        <taxon>Bacillati</taxon>
        <taxon>Bacillota</taxon>
        <taxon>Bacilli</taxon>
        <taxon>Bacillales</taxon>
        <taxon>Paenibacillaceae</taxon>
        <taxon>Paenibacillus</taxon>
    </lineage>
</organism>
<dbReference type="EMBL" id="AEDD01000005">
    <property type="protein sequence ID" value="EFM11143.1"/>
    <property type="molecule type" value="Genomic_DNA"/>
</dbReference>
<evidence type="ECO:0000256" key="1">
    <source>
        <dbReference type="SAM" id="MobiDB-lite"/>
    </source>
</evidence>
<dbReference type="RefSeq" id="WP_006038390.1">
    <property type="nucleotide sequence ID" value="NZ_AEDD01000005.1"/>
</dbReference>
<reference evidence="3 4" key="1">
    <citation type="submission" date="2010-07" db="EMBL/GenBank/DDBJ databases">
        <title>The draft genome of Paenibacillus curdlanolyticus YK9.</title>
        <authorList>
            <consortium name="US DOE Joint Genome Institute (JGI-PGF)"/>
            <person name="Lucas S."/>
            <person name="Copeland A."/>
            <person name="Lapidus A."/>
            <person name="Cheng J.-F."/>
            <person name="Bruce D."/>
            <person name="Goodwin L."/>
            <person name="Pitluck S."/>
            <person name="Land M.L."/>
            <person name="Hauser L."/>
            <person name="Chang Y.-J."/>
            <person name="Jeffries C."/>
            <person name="Anderson I.J."/>
            <person name="Johnson E."/>
            <person name="Loganathan U."/>
            <person name="Mulhopadhyay B."/>
            <person name="Kyrpides N."/>
            <person name="Woyke T.J."/>
        </authorList>
    </citation>
    <scope>NUCLEOTIDE SEQUENCE [LARGE SCALE GENOMIC DNA]</scope>
    <source>
        <strain evidence="3 4">YK9</strain>
    </source>
</reference>
<protein>
    <recommendedName>
        <fullName evidence="5">Dockerin type 1</fullName>
    </recommendedName>
</protein>